<protein>
    <recommendedName>
        <fullName evidence="1">Ig-like domain-containing protein</fullName>
    </recommendedName>
</protein>
<dbReference type="InterPro" id="IPR007110">
    <property type="entry name" value="Ig-like_dom"/>
</dbReference>
<keyword evidence="3" id="KW-1185">Reference proteome</keyword>
<accession>A0AAV2QEB6</accession>
<feature type="non-terminal residue" evidence="2">
    <location>
        <position position="114"/>
    </location>
</feature>
<proteinExistence type="predicted"/>
<dbReference type="PANTHER" id="PTHR23279:SF3">
    <property type="entry name" value="DEFECTIVE PROBOSCIS EXTENSION RESPONSE 18"/>
    <property type="match status" value="1"/>
</dbReference>
<dbReference type="GO" id="GO:0050808">
    <property type="term" value="P:synapse organization"/>
    <property type="evidence" value="ECO:0007669"/>
    <property type="project" value="TreeGrafter"/>
</dbReference>
<dbReference type="Proteomes" id="UP001497623">
    <property type="component" value="Unassembled WGS sequence"/>
</dbReference>
<dbReference type="InterPro" id="IPR036179">
    <property type="entry name" value="Ig-like_dom_sf"/>
</dbReference>
<sequence length="114" mass="12447">TGSTIELQCRVSDVPTATSLHLGWYRGLTRLNYDATRGGVSVKTELRGAIARSWLRVGDAKPEDSGIYFCNVTQLTATGVQIHVVPDETPAAIQGASRTQQQPWRDLVLILVIL</sequence>
<feature type="non-terminal residue" evidence="2">
    <location>
        <position position="1"/>
    </location>
</feature>
<dbReference type="InterPro" id="IPR037448">
    <property type="entry name" value="Zig-8"/>
</dbReference>
<dbReference type="InterPro" id="IPR003599">
    <property type="entry name" value="Ig_sub"/>
</dbReference>
<dbReference type="SUPFAM" id="SSF48726">
    <property type="entry name" value="Immunoglobulin"/>
    <property type="match status" value="1"/>
</dbReference>
<dbReference type="GO" id="GO:0032589">
    <property type="term" value="C:neuron projection membrane"/>
    <property type="evidence" value="ECO:0007669"/>
    <property type="project" value="TreeGrafter"/>
</dbReference>
<gene>
    <name evidence="2" type="ORF">MNOR_LOCUS11931</name>
</gene>
<comment type="caution">
    <text evidence="2">The sequence shown here is derived from an EMBL/GenBank/DDBJ whole genome shotgun (WGS) entry which is preliminary data.</text>
</comment>
<dbReference type="Gene3D" id="2.60.40.10">
    <property type="entry name" value="Immunoglobulins"/>
    <property type="match status" value="1"/>
</dbReference>
<evidence type="ECO:0000259" key="1">
    <source>
        <dbReference type="PROSITE" id="PS50835"/>
    </source>
</evidence>
<dbReference type="PROSITE" id="PS50835">
    <property type="entry name" value="IG_LIKE"/>
    <property type="match status" value="1"/>
</dbReference>
<dbReference type="AlphaFoldDB" id="A0AAV2QEB6"/>
<dbReference type="EMBL" id="CAXKWB010006377">
    <property type="protein sequence ID" value="CAL4082549.1"/>
    <property type="molecule type" value="Genomic_DNA"/>
</dbReference>
<feature type="domain" description="Ig-like" evidence="1">
    <location>
        <begin position="1"/>
        <end position="81"/>
    </location>
</feature>
<dbReference type="InterPro" id="IPR013783">
    <property type="entry name" value="Ig-like_fold"/>
</dbReference>
<dbReference type="PANTHER" id="PTHR23279">
    <property type="entry name" value="DEFECTIVE PROBOSCIS EXTENSION RESPONSE DPR -RELATED"/>
    <property type="match status" value="1"/>
</dbReference>
<organism evidence="2 3">
    <name type="scientific">Meganyctiphanes norvegica</name>
    <name type="common">Northern krill</name>
    <name type="synonym">Thysanopoda norvegica</name>
    <dbReference type="NCBI Taxonomy" id="48144"/>
    <lineage>
        <taxon>Eukaryota</taxon>
        <taxon>Metazoa</taxon>
        <taxon>Ecdysozoa</taxon>
        <taxon>Arthropoda</taxon>
        <taxon>Crustacea</taxon>
        <taxon>Multicrustacea</taxon>
        <taxon>Malacostraca</taxon>
        <taxon>Eumalacostraca</taxon>
        <taxon>Eucarida</taxon>
        <taxon>Euphausiacea</taxon>
        <taxon>Euphausiidae</taxon>
        <taxon>Meganyctiphanes</taxon>
    </lineage>
</organism>
<dbReference type="Pfam" id="PF00047">
    <property type="entry name" value="ig"/>
    <property type="match status" value="1"/>
</dbReference>
<evidence type="ECO:0000313" key="3">
    <source>
        <dbReference type="Proteomes" id="UP001497623"/>
    </source>
</evidence>
<name>A0AAV2QEB6_MEGNR</name>
<dbReference type="InterPro" id="IPR013151">
    <property type="entry name" value="Immunoglobulin_dom"/>
</dbReference>
<reference evidence="2 3" key="1">
    <citation type="submission" date="2024-05" db="EMBL/GenBank/DDBJ databases">
        <authorList>
            <person name="Wallberg A."/>
        </authorList>
    </citation>
    <scope>NUCLEOTIDE SEQUENCE [LARGE SCALE GENOMIC DNA]</scope>
</reference>
<dbReference type="SMART" id="SM00409">
    <property type="entry name" value="IG"/>
    <property type="match status" value="1"/>
</dbReference>
<evidence type="ECO:0000313" key="2">
    <source>
        <dbReference type="EMBL" id="CAL4082549.1"/>
    </source>
</evidence>